<name>A0A0C4E5X4_MAGP6</name>
<organism evidence="4 5">
    <name type="scientific">Magnaporthiopsis poae (strain ATCC 64411 / 73-15)</name>
    <name type="common">Kentucky bluegrass fungus</name>
    <name type="synonym">Magnaporthe poae</name>
    <dbReference type="NCBI Taxonomy" id="644358"/>
    <lineage>
        <taxon>Eukaryota</taxon>
        <taxon>Fungi</taxon>
        <taxon>Dikarya</taxon>
        <taxon>Ascomycota</taxon>
        <taxon>Pezizomycotina</taxon>
        <taxon>Sordariomycetes</taxon>
        <taxon>Sordariomycetidae</taxon>
        <taxon>Magnaporthales</taxon>
        <taxon>Magnaporthaceae</taxon>
        <taxon>Magnaporthiopsis</taxon>
    </lineage>
</organism>
<accession>A0A0C4E5X4</accession>
<evidence type="ECO:0000313" key="3">
    <source>
        <dbReference type="EMBL" id="KLU88921.1"/>
    </source>
</evidence>
<dbReference type="Proteomes" id="UP000011715">
    <property type="component" value="Unassembled WGS sequence"/>
</dbReference>
<dbReference type="VEuPathDB" id="FungiDB:MAPG_07902"/>
<keyword evidence="2" id="KW-0732">Signal</keyword>
<feature type="signal peptide" evidence="2">
    <location>
        <begin position="1"/>
        <end position="22"/>
    </location>
</feature>
<protein>
    <recommendedName>
        <fullName evidence="6">Secreted protein</fullName>
    </recommendedName>
</protein>
<keyword evidence="5" id="KW-1185">Reference proteome</keyword>
<reference evidence="3" key="1">
    <citation type="submission" date="2010-05" db="EMBL/GenBank/DDBJ databases">
        <title>The Genome Sequence of Magnaporthe poae strain ATCC 64411.</title>
        <authorList>
            <consortium name="The Broad Institute Genome Sequencing Platform"/>
            <consortium name="Broad Institute Genome Sequencing Center for Infectious Disease"/>
            <person name="Ma L.-J."/>
            <person name="Dead R."/>
            <person name="Young S."/>
            <person name="Zeng Q."/>
            <person name="Koehrsen M."/>
            <person name="Alvarado L."/>
            <person name="Berlin A."/>
            <person name="Chapman S.B."/>
            <person name="Chen Z."/>
            <person name="Freedman E."/>
            <person name="Gellesch M."/>
            <person name="Goldberg J."/>
            <person name="Griggs A."/>
            <person name="Gujja S."/>
            <person name="Heilman E.R."/>
            <person name="Heiman D."/>
            <person name="Hepburn T."/>
            <person name="Howarth C."/>
            <person name="Jen D."/>
            <person name="Larson L."/>
            <person name="Mehta T."/>
            <person name="Neiman D."/>
            <person name="Pearson M."/>
            <person name="Roberts A."/>
            <person name="Saif S."/>
            <person name="Shea T."/>
            <person name="Shenoy N."/>
            <person name="Sisk P."/>
            <person name="Stolte C."/>
            <person name="Sykes S."/>
            <person name="Walk T."/>
            <person name="White J."/>
            <person name="Yandava C."/>
            <person name="Haas B."/>
            <person name="Nusbaum C."/>
            <person name="Birren B."/>
        </authorList>
    </citation>
    <scope>NUCLEOTIDE SEQUENCE</scope>
    <source>
        <strain evidence="3">ATCC 64411</strain>
    </source>
</reference>
<reference evidence="4" key="4">
    <citation type="journal article" date="2015" name="G3 (Bethesda)">
        <title>Genome sequences of three phytopathogenic species of the Magnaporthaceae family of fungi.</title>
        <authorList>
            <person name="Okagaki L.H."/>
            <person name="Nunes C.C."/>
            <person name="Sailsbery J."/>
            <person name="Clay B."/>
            <person name="Brown D."/>
            <person name="John T."/>
            <person name="Oh Y."/>
            <person name="Young N."/>
            <person name="Fitzgerald M."/>
            <person name="Haas B.J."/>
            <person name="Zeng Q."/>
            <person name="Young S."/>
            <person name="Adiconis X."/>
            <person name="Fan L."/>
            <person name="Levin J.Z."/>
            <person name="Mitchell T.K."/>
            <person name="Okubara P.A."/>
            <person name="Farman M.L."/>
            <person name="Kohn L.M."/>
            <person name="Birren B."/>
            <person name="Ma L.-J."/>
            <person name="Dean R.A."/>
        </authorList>
    </citation>
    <scope>NUCLEOTIDE SEQUENCE</scope>
    <source>
        <strain evidence="4">ATCC 64411 / 73-15</strain>
    </source>
</reference>
<evidence type="ECO:0000256" key="1">
    <source>
        <dbReference type="SAM" id="MobiDB-lite"/>
    </source>
</evidence>
<evidence type="ECO:0000313" key="5">
    <source>
        <dbReference type="Proteomes" id="UP000011715"/>
    </source>
</evidence>
<evidence type="ECO:0000256" key="2">
    <source>
        <dbReference type="SAM" id="SignalP"/>
    </source>
</evidence>
<dbReference type="EnsemblFungi" id="MAPG_07902T0">
    <property type="protein sequence ID" value="MAPG_07902T0"/>
    <property type="gene ID" value="MAPG_07902"/>
</dbReference>
<gene>
    <name evidence="3" type="ORF">MAPG_07902</name>
</gene>
<feature type="chain" id="PRO_5009385849" description="Secreted protein" evidence="2">
    <location>
        <begin position="23"/>
        <end position="133"/>
    </location>
</feature>
<dbReference type="EMBL" id="GL876972">
    <property type="protein sequence ID" value="KLU88921.1"/>
    <property type="molecule type" value="Genomic_DNA"/>
</dbReference>
<reference evidence="5" key="2">
    <citation type="submission" date="2010-05" db="EMBL/GenBank/DDBJ databases">
        <title>The genome sequence of Magnaporthe poae strain ATCC 64411.</title>
        <authorList>
            <person name="Ma L.-J."/>
            <person name="Dead R."/>
            <person name="Young S."/>
            <person name="Zeng Q."/>
            <person name="Koehrsen M."/>
            <person name="Alvarado L."/>
            <person name="Berlin A."/>
            <person name="Chapman S.B."/>
            <person name="Chen Z."/>
            <person name="Freedman E."/>
            <person name="Gellesch M."/>
            <person name="Goldberg J."/>
            <person name="Griggs A."/>
            <person name="Gujja S."/>
            <person name="Heilman E.R."/>
            <person name="Heiman D."/>
            <person name="Hepburn T."/>
            <person name="Howarth C."/>
            <person name="Jen D."/>
            <person name="Larson L."/>
            <person name="Mehta T."/>
            <person name="Neiman D."/>
            <person name="Pearson M."/>
            <person name="Roberts A."/>
            <person name="Saif S."/>
            <person name="Shea T."/>
            <person name="Shenoy N."/>
            <person name="Sisk P."/>
            <person name="Stolte C."/>
            <person name="Sykes S."/>
            <person name="Walk T."/>
            <person name="White J."/>
            <person name="Yandava C."/>
            <person name="Haas B."/>
            <person name="Nusbaum C."/>
            <person name="Birren B."/>
        </authorList>
    </citation>
    <scope>NUCLEOTIDE SEQUENCE [LARGE SCALE GENOMIC DNA]</scope>
    <source>
        <strain evidence="5">ATCC 64411 / 73-15</strain>
    </source>
</reference>
<reference evidence="4" key="5">
    <citation type="submission" date="2015-06" db="UniProtKB">
        <authorList>
            <consortium name="EnsemblFungi"/>
        </authorList>
    </citation>
    <scope>IDENTIFICATION</scope>
    <source>
        <strain evidence="4">ATCC 64411</strain>
    </source>
</reference>
<dbReference type="AlphaFoldDB" id="A0A0C4E5X4"/>
<dbReference type="EMBL" id="ADBL01001911">
    <property type="status" value="NOT_ANNOTATED_CDS"/>
    <property type="molecule type" value="Genomic_DNA"/>
</dbReference>
<proteinExistence type="predicted"/>
<feature type="region of interest" description="Disordered" evidence="1">
    <location>
        <begin position="46"/>
        <end position="73"/>
    </location>
</feature>
<reference evidence="3" key="3">
    <citation type="submission" date="2011-03" db="EMBL/GenBank/DDBJ databases">
        <title>Annotation of Magnaporthe poae ATCC 64411.</title>
        <authorList>
            <person name="Ma L.-J."/>
            <person name="Dead R."/>
            <person name="Young S.K."/>
            <person name="Zeng Q."/>
            <person name="Gargeya S."/>
            <person name="Fitzgerald M."/>
            <person name="Haas B."/>
            <person name="Abouelleil A."/>
            <person name="Alvarado L."/>
            <person name="Arachchi H.M."/>
            <person name="Berlin A."/>
            <person name="Brown A."/>
            <person name="Chapman S.B."/>
            <person name="Chen Z."/>
            <person name="Dunbar C."/>
            <person name="Freedman E."/>
            <person name="Gearin G."/>
            <person name="Gellesch M."/>
            <person name="Goldberg J."/>
            <person name="Griggs A."/>
            <person name="Gujja S."/>
            <person name="Heiman D."/>
            <person name="Howarth C."/>
            <person name="Larson L."/>
            <person name="Lui A."/>
            <person name="MacDonald P.J.P."/>
            <person name="Mehta T."/>
            <person name="Montmayeur A."/>
            <person name="Murphy C."/>
            <person name="Neiman D."/>
            <person name="Pearson M."/>
            <person name="Priest M."/>
            <person name="Roberts A."/>
            <person name="Saif S."/>
            <person name="Shea T."/>
            <person name="Shenoy N."/>
            <person name="Sisk P."/>
            <person name="Stolte C."/>
            <person name="Sykes S."/>
            <person name="Yandava C."/>
            <person name="Wortman J."/>
            <person name="Nusbaum C."/>
            <person name="Birren B."/>
        </authorList>
    </citation>
    <scope>NUCLEOTIDE SEQUENCE</scope>
    <source>
        <strain evidence="3">ATCC 64411</strain>
    </source>
</reference>
<evidence type="ECO:0008006" key="6">
    <source>
        <dbReference type="Google" id="ProtNLM"/>
    </source>
</evidence>
<evidence type="ECO:0000313" key="4">
    <source>
        <dbReference type="EnsemblFungi" id="MAPG_07902T0"/>
    </source>
</evidence>
<sequence>MISRRLNLFFILFAAWHDSGQSGLSGRPECARACGNFVITERRGISNGARGNTHDRAAANRTSRMPPAEEKLTQRDLLPSNSIAECGTSLTVSAVPAQLFEPYVFVHRRLFRRMMHVTSSASRTRGRFILSDW</sequence>